<name>A0A370X0M9_9GAMM</name>
<dbReference type="Pfam" id="PF00126">
    <property type="entry name" value="HTH_1"/>
    <property type="match status" value="1"/>
</dbReference>
<keyword evidence="3" id="KW-0238">DNA-binding</keyword>
<sequence length="323" mass="35276">MDRIDAMKVFVAALDEGSLAGASRRTGRSAAAVSRAIAFLEAHVGVPLLHRTTRSIKLSEAGERYATACRKMLTDLEEADRQAAGEKSVPRGTLTITATVFSGVEVLRPIVDAFMEQYPTVNVRLYLLERAVNLIDEGMDLALRISHLADSTLIAHRIGEVRRVIVASPRYLATHPRIAEPGDLAKHHIIAMQHMGQDSWTFPSQDGSSVPLAVSFSPRLVVNNVRAAISSVVEGHGISRLLSYHVAPEIRQGLLRIVLADAEPSPFPVHLVSPYGRLSVPKVRAFVDFALPRLRTQFACLAKDAETPPEQPIPPRRGRVSAE</sequence>
<evidence type="ECO:0000256" key="4">
    <source>
        <dbReference type="ARBA" id="ARBA00023163"/>
    </source>
</evidence>
<keyword evidence="7" id="KW-1185">Reference proteome</keyword>
<dbReference type="EMBL" id="QRBF01000006">
    <property type="protein sequence ID" value="RDS81959.1"/>
    <property type="molecule type" value="Genomic_DNA"/>
</dbReference>
<dbReference type="GO" id="GO:0043565">
    <property type="term" value="F:sequence-specific DNA binding"/>
    <property type="evidence" value="ECO:0007669"/>
    <property type="project" value="TreeGrafter"/>
</dbReference>
<evidence type="ECO:0000313" key="6">
    <source>
        <dbReference type="EMBL" id="RDS81959.1"/>
    </source>
</evidence>
<dbReference type="Proteomes" id="UP000255334">
    <property type="component" value="Unassembled WGS sequence"/>
</dbReference>
<dbReference type="InterPro" id="IPR005119">
    <property type="entry name" value="LysR_subst-bd"/>
</dbReference>
<dbReference type="Gene3D" id="1.10.10.10">
    <property type="entry name" value="Winged helix-like DNA-binding domain superfamily/Winged helix DNA-binding domain"/>
    <property type="match status" value="1"/>
</dbReference>
<keyword evidence="4" id="KW-0804">Transcription</keyword>
<dbReference type="InterPro" id="IPR058163">
    <property type="entry name" value="LysR-type_TF_proteobact-type"/>
</dbReference>
<organism evidence="6 7">
    <name type="scientific">Dyella psychrodurans</name>
    <dbReference type="NCBI Taxonomy" id="1927960"/>
    <lineage>
        <taxon>Bacteria</taxon>
        <taxon>Pseudomonadati</taxon>
        <taxon>Pseudomonadota</taxon>
        <taxon>Gammaproteobacteria</taxon>
        <taxon>Lysobacterales</taxon>
        <taxon>Rhodanobacteraceae</taxon>
        <taxon>Dyella</taxon>
    </lineage>
</organism>
<comment type="caution">
    <text evidence="6">The sequence shown here is derived from an EMBL/GenBank/DDBJ whole genome shotgun (WGS) entry which is preliminary data.</text>
</comment>
<evidence type="ECO:0000256" key="1">
    <source>
        <dbReference type="ARBA" id="ARBA00009437"/>
    </source>
</evidence>
<gene>
    <name evidence="6" type="ORF">DWU99_16215</name>
</gene>
<dbReference type="CDD" id="cd08471">
    <property type="entry name" value="PBP2_CrgA_like_2"/>
    <property type="match status" value="1"/>
</dbReference>
<evidence type="ECO:0000313" key="7">
    <source>
        <dbReference type="Proteomes" id="UP000255334"/>
    </source>
</evidence>
<evidence type="ECO:0000259" key="5">
    <source>
        <dbReference type="PROSITE" id="PS50931"/>
    </source>
</evidence>
<dbReference type="AlphaFoldDB" id="A0A370X0M9"/>
<reference evidence="6 7" key="1">
    <citation type="submission" date="2018-07" db="EMBL/GenBank/DDBJ databases">
        <title>Dyella monticola sp. nov. and Dyella psychrodurans sp. nov. isolated from monsoon evergreen broad-leaved forest soil of Dinghu Mountain, China.</title>
        <authorList>
            <person name="Gao Z."/>
            <person name="Qiu L."/>
        </authorList>
    </citation>
    <scope>NUCLEOTIDE SEQUENCE [LARGE SCALE GENOMIC DNA]</scope>
    <source>
        <strain evidence="6 7">4MSK11</strain>
    </source>
</reference>
<dbReference type="Pfam" id="PF03466">
    <property type="entry name" value="LysR_substrate"/>
    <property type="match status" value="1"/>
</dbReference>
<dbReference type="InterPro" id="IPR036390">
    <property type="entry name" value="WH_DNA-bd_sf"/>
</dbReference>
<dbReference type="PROSITE" id="PS50931">
    <property type="entry name" value="HTH_LYSR"/>
    <property type="match status" value="1"/>
</dbReference>
<evidence type="ECO:0000256" key="2">
    <source>
        <dbReference type="ARBA" id="ARBA00023015"/>
    </source>
</evidence>
<comment type="similarity">
    <text evidence="1">Belongs to the LysR transcriptional regulatory family.</text>
</comment>
<dbReference type="PANTHER" id="PTHR30537:SF5">
    <property type="entry name" value="HTH-TYPE TRANSCRIPTIONAL ACTIVATOR TTDR-RELATED"/>
    <property type="match status" value="1"/>
</dbReference>
<dbReference type="InterPro" id="IPR036388">
    <property type="entry name" value="WH-like_DNA-bd_sf"/>
</dbReference>
<dbReference type="GO" id="GO:0006351">
    <property type="term" value="P:DNA-templated transcription"/>
    <property type="evidence" value="ECO:0007669"/>
    <property type="project" value="TreeGrafter"/>
</dbReference>
<keyword evidence="2" id="KW-0805">Transcription regulation</keyword>
<dbReference type="InterPro" id="IPR000847">
    <property type="entry name" value="LysR_HTH_N"/>
</dbReference>
<protein>
    <submittedName>
        <fullName evidence="6">LysR family transcriptional regulator</fullName>
    </submittedName>
</protein>
<accession>A0A370X0M9</accession>
<dbReference type="FunFam" id="1.10.10.10:FF:000001">
    <property type="entry name" value="LysR family transcriptional regulator"/>
    <property type="match status" value="1"/>
</dbReference>
<dbReference type="SUPFAM" id="SSF46785">
    <property type="entry name" value="Winged helix' DNA-binding domain"/>
    <property type="match status" value="1"/>
</dbReference>
<dbReference type="GO" id="GO:0003700">
    <property type="term" value="F:DNA-binding transcription factor activity"/>
    <property type="evidence" value="ECO:0007669"/>
    <property type="project" value="InterPro"/>
</dbReference>
<dbReference type="SUPFAM" id="SSF53850">
    <property type="entry name" value="Periplasmic binding protein-like II"/>
    <property type="match status" value="1"/>
</dbReference>
<proteinExistence type="inferred from homology"/>
<dbReference type="OrthoDB" id="9810065at2"/>
<dbReference type="Gene3D" id="3.40.190.290">
    <property type="match status" value="1"/>
</dbReference>
<feature type="domain" description="HTH lysR-type" evidence="5">
    <location>
        <begin position="1"/>
        <end position="59"/>
    </location>
</feature>
<evidence type="ECO:0000256" key="3">
    <source>
        <dbReference type="ARBA" id="ARBA00023125"/>
    </source>
</evidence>
<dbReference type="PANTHER" id="PTHR30537">
    <property type="entry name" value="HTH-TYPE TRANSCRIPTIONAL REGULATOR"/>
    <property type="match status" value="1"/>
</dbReference>